<dbReference type="AlphaFoldDB" id="A0A652ZVU2"/>
<protein>
    <submittedName>
        <fullName evidence="2">Uncharacterized protein</fullName>
    </submittedName>
</protein>
<evidence type="ECO:0000256" key="1">
    <source>
        <dbReference type="SAM" id="MobiDB-lite"/>
    </source>
</evidence>
<proteinExistence type="predicted"/>
<feature type="compositionally biased region" description="Low complexity" evidence="1">
    <location>
        <begin position="105"/>
        <end position="114"/>
    </location>
</feature>
<name>A0A652ZVU2_9SPIR</name>
<accession>A0A652ZVU2</accession>
<sequence>MPNPIAPGMGVTAQKSVPQSMEEGLSVMNPQDAFLMAERGMLRKDMSVRELFSTLGVDVEGPVTQLSEMVQRETQKANPLNKMKAAAAASPMTDPVSSRLGSQGGMSQESGSLEDLMTYGGR</sequence>
<feature type="region of interest" description="Disordered" evidence="1">
    <location>
        <begin position="1"/>
        <end position="21"/>
    </location>
</feature>
<reference evidence="2" key="1">
    <citation type="submission" date="2018-07" db="EMBL/GenBank/DDBJ databases">
        <authorList>
            <consortium name="Genoscope - CEA"/>
            <person name="William W."/>
        </authorList>
    </citation>
    <scope>NUCLEOTIDE SEQUENCE</scope>
    <source>
        <strain evidence="2">IK1</strain>
    </source>
</reference>
<organism evidence="2">
    <name type="scientific">uncultured Spirochaetota bacterium</name>
    <dbReference type="NCBI Taxonomy" id="460511"/>
    <lineage>
        <taxon>Bacteria</taxon>
        <taxon>Pseudomonadati</taxon>
        <taxon>Spirochaetota</taxon>
        <taxon>environmental samples</taxon>
    </lineage>
</organism>
<dbReference type="EMBL" id="UPXP01000016">
    <property type="protein sequence ID" value="VBB39904.1"/>
    <property type="molecule type" value="Genomic_DNA"/>
</dbReference>
<evidence type="ECO:0000313" key="2">
    <source>
        <dbReference type="EMBL" id="VBB39904.1"/>
    </source>
</evidence>
<feature type="region of interest" description="Disordered" evidence="1">
    <location>
        <begin position="73"/>
        <end position="122"/>
    </location>
</feature>
<gene>
    <name evidence="2" type="ORF">TRIP_E230087</name>
</gene>